<dbReference type="RefSeq" id="WP_011878981.1">
    <property type="nucleotide sequence ID" value="NC_009253.1"/>
</dbReference>
<dbReference type="Pfam" id="PF07833">
    <property type="entry name" value="Cu_amine_oxidN1"/>
    <property type="match status" value="1"/>
</dbReference>
<evidence type="ECO:0000259" key="3">
    <source>
        <dbReference type="Pfam" id="PF13243"/>
    </source>
</evidence>
<name>A4J7Y1_DESRM</name>
<accession>A4J7Y1</accession>
<dbReference type="KEGG" id="drm:Dred_2678"/>
<feature type="transmembrane region" description="Helical" evidence="1">
    <location>
        <begin position="20"/>
        <end position="41"/>
    </location>
</feature>
<dbReference type="InterPro" id="IPR012854">
    <property type="entry name" value="Cu_amine_oxidase-like_N"/>
</dbReference>
<reference evidence="4 5" key="1">
    <citation type="submission" date="2007-03" db="EMBL/GenBank/DDBJ databases">
        <title>Complete sequence of Desulfotomaculum reducens MI-1.</title>
        <authorList>
            <consortium name="US DOE Joint Genome Institute"/>
            <person name="Copeland A."/>
            <person name="Lucas S."/>
            <person name="Lapidus A."/>
            <person name="Barry K."/>
            <person name="Detter J.C."/>
            <person name="Glavina del Rio T."/>
            <person name="Hammon N."/>
            <person name="Israni S."/>
            <person name="Dalin E."/>
            <person name="Tice H."/>
            <person name="Pitluck S."/>
            <person name="Sims D."/>
            <person name="Brettin T."/>
            <person name="Bruce D."/>
            <person name="Han C."/>
            <person name="Tapia R."/>
            <person name="Schmutz J."/>
            <person name="Larimer F."/>
            <person name="Land M."/>
            <person name="Hauser L."/>
            <person name="Kyrpides N."/>
            <person name="Kim E."/>
            <person name="Tebo B.M."/>
            <person name="Richardson P."/>
        </authorList>
    </citation>
    <scope>NUCLEOTIDE SEQUENCE [LARGE SCALE GENOMIC DNA]</scope>
    <source>
        <strain evidence="4 5">MI-1</strain>
    </source>
</reference>
<keyword evidence="1" id="KW-0812">Transmembrane</keyword>
<evidence type="ECO:0000313" key="5">
    <source>
        <dbReference type="Proteomes" id="UP000001556"/>
    </source>
</evidence>
<dbReference type="HOGENOM" id="CLU_602585_0_0_9"/>
<keyword evidence="1" id="KW-0472">Membrane</keyword>
<dbReference type="Pfam" id="PF13243">
    <property type="entry name" value="SQHop_cyclase_C"/>
    <property type="match status" value="1"/>
</dbReference>
<dbReference type="SUPFAM" id="SSF55383">
    <property type="entry name" value="Copper amine oxidase, domain N"/>
    <property type="match status" value="2"/>
</dbReference>
<dbReference type="InterPro" id="IPR036582">
    <property type="entry name" value="Mao_N_sf"/>
</dbReference>
<evidence type="ECO:0000259" key="2">
    <source>
        <dbReference type="Pfam" id="PF07833"/>
    </source>
</evidence>
<dbReference type="Gene3D" id="1.50.10.20">
    <property type="match status" value="2"/>
</dbReference>
<dbReference type="eggNOG" id="COG1657">
    <property type="taxonomic scope" value="Bacteria"/>
</dbReference>
<dbReference type="SUPFAM" id="SSF48239">
    <property type="entry name" value="Terpenoid cyclases/Protein prenyltransferases"/>
    <property type="match status" value="1"/>
</dbReference>
<keyword evidence="5" id="KW-1185">Reference proteome</keyword>
<dbReference type="CDD" id="cd00688">
    <property type="entry name" value="ISOPREN_C2_like"/>
    <property type="match status" value="1"/>
</dbReference>
<gene>
    <name evidence="4" type="ordered locus">Dred_2678</name>
</gene>
<dbReference type="OrthoDB" id="411361at2"/>
<feature type="domain" description="Squalene cyclase C-terminal" evidence="3">
    <location>
        <begin position="204"/>
        <end position="294"/>
    </location>
</feature>
<dbReference type="Gene3D" id="3.30.457.10">
    <property type="entry name" value="Copper amine oxidase-like, N-terminal domain"/>
    <property type="match status" value="1"/>
</dbReference>
<dbReference type="STRING" id="349161.Dred_2678"/>
<evidence type="ECO:0000313" key="4">
    <source>
        <dbReference type="EMBL" id="ABO51184.1"/>
    </source>
</evidence>
<proteinExistence type="predicted"/>
<dbReference type="EMBL" id="CP000612">
    <property type="protein sequence ID" value="ABO51184.1"/>
    <property type="molecule type" value="Genomic_DNA"/>
</dbReference>
<evidence type="ECO:0000256" key="1">
    <source>
        <dbReference type="SAM" id="Phobius"/>
    </source>
</evidence>
<dbReference type="Proteomes" id="UP000001556">
    <property type="component" value="Chromosome"/>
</dbReference>
<dbReference type="InterPro" id="IPR008930">
    <property type="entry name" value="Terpenoid_cyclase/PrenylTrfase"/>
</dbReference>
<dbReference type="InterPro" id="IPR032696">
    <property type="entry name" value="SQ_cyclase_C"/>
</dbReference>
<feature type="domain" description="Copper amine oxidase-like N-terminal" evidence="2">
    <location>
        <begin position="369"/>
        <end position="472"/>
    </location>
</feature>
<sequence>MNEHTNHRMHYVRKSLKARYIAILTTFIMLVNAMVPALAIGNTQAQESFSKATAYLSALEKRQGSLPHWGYMALKLSGRAMEETSIHKAIAEQAAYTRESGETNDYVNLVFLLLAAGKDPGNFEGDDLFQRLCQSQLPSGKFPDNLVEGGSRLNNTHMWVSVLLAAHGQPWAAESRKKALGYLIAQQHADGSFNWDVQNRETADVDSTGMALIALGALGERVGSPVVDKALAYLAGAQQKSGGFQSWGVENPESTFMVISGLLAVGADPADKPWQKKGGLLEALQSFQLPDGAFAHLQGGGANTLATAQGALGLYSLATSQPFFRGLSQERNNQESLSPSILALVDEVRFQPGEATYGVSRQGSTLKEPMDVAPLVQEGRIFVPVRYMAKALGIRDNGIRWDQQTQRVSLEHEQQQVQLVLGEKYNLVNGQKRKMDVEPVLQQGRIFLPARFVAEGFGYRVSWDEREQAVIIRP</sequence>
<dbReference type="AlphaFoldDB" id="A4J7Y1"/>
<organism evidence="4 5">
    <name type="scientific">Desulforamulus reducens (strain ATCC BAA-1160 / DSM 100696 / MI-1)</name>
    <name type="common">Desulfotomaculum reducens</name>
    <dbReference type="NCBI Taxonomy" id="349161"/>
    <lineage>
        <taxon>Bacteria</taxon>
        <taxon>Bacillati</taxon>
        <taxon>Bacillota</taxon>
        <taxon>Clostridia</taxon>
        <taxon>Eubacteriales</taxon>
        <taxon>Peptococcaceae</taxon>
        <taxon>Desulforamulus</taxon>
    </lineage>
</organism>
<keyword evidence="1" id="KW-1133">Transmembrane helix</keyword>
<protein>
    <submittedName>
        <fullName evidence="4">Copper amine oxidase domain protein</fullName>
    </submittedName>
</protein>